<name>A0A1D8NQC0_YARLL</name>
<reference evidence="7 8" key="1">
    <citation type="journal article" date="2016" name="PLoS ONE">
        <title>Sequence Assembly of Yarrowia lipolytica Strain W29/CLIB89 Shows Transposable Element Diversity.</title>
        <authorList>
            <person name="Magnan C."/>
            <person name="Yu J."/>
            <person name="Chang I."/>
            <person name="Jahn E."/>
            <person name="Kanomata Y."/>
            <person name="Wu J."/>
            <person name="Zeller M."/>
            <person name="Oakes M."/>
            <person name="Baldi P."/>
            <person name="Sandmeyer S."/>
        </authorList>
    </citation>
    <scope>NUCLEOTIDE SEQUENCE [LARGE SCALE GENOMIC DNA]</scope>
    <source>
        <strain evidence="8">CLIB89(W29)</strain>
    </source>
</reference>
<sequence length="505" mass="56985">MDKESLSHDEYTESGGLEHVEYPQGQVPQEVIDAEIAQLAEKYGINQRKLMFKVDICVIPVICILYILAFLDRVNISNANVYGMSKDLNLYGDRFNTALAIFFVPYVVAEIPSNWLMKKFTPHVWLTGSMLLFGVTLLGQGFANNYSALLATRFLLGLFETGMFPGSFYLISMWYRREEAQKRYSFFFSSTTLAGAFGGLIAAGIHNLDGDKGLASWRWIFIIEGACTAFISIIMFFLMADFPEDAKFLTENERQFMKEKLEVGNAGASEAERPMTWKDVKSVFSDWKVWVMGWMYFGTIVPAYGYAYFGTAIVKTLGYSDVKTQLYSVPPWVAAFGFSMLAAIFSDYLRHRFYFAVFAGIVAIAGLAVVIGVHDKIGTRYGSLFMICAGTYTAMPLFVCWTQMNFLGHHRRAIASGWQIGFGNCAGFISTFVFQANDAPFYTPGCAVCLAFACLSLVMQFVYAAGITWENKRKRTPEYIEKFNALSEDDRRIAGELNPSFFYYY</sequence>
<evidence type="ECO:0000256" key="5">
    <source>
        <dbReference type="ARBA" id="ARBA00023136"/>
    </source>
</evidence>
<dbReference type="OMA" id="GFVTIME"/>
<dbReference type="VEuPathDB" id="FungiDB:YALI1_F36094g"/>
<evidence type="ECO:0000256" key="3">
    <source>
        <dbReference type="ARBA" id="ARBA00022692"/>
    </source>
</evidence>
<dbReference type="FunFam" id="1.20.1250.20:FF:000068">
    <property type="entry name" value="MFS general substrate transporter"/>
    <property type="match status" value="1"/>
</dbReference>
<dbReference type="KEGG" id="yli:2908862"/>
<dbReference type="EMBL" id="CP017558">
    <property type="protein sequence ID" value="AOW07832.1"/>
    <property type="molecule type" value="Genomic_DNA"/>
</dbReference>
<evidence type="ECO:0000256" key="4">
    <source>
        <dbReference type="ARBA" id="ARBA00022989"/>
    </source>
</evidence>
<dbReference type="VEuPathDB" id="FungiDB:YALI0_F28369g"/>
<dbReference type="OrthoDB" id="2985014at2759"/>
<dbReference type="PANTHER" id="PTHR43791:SF46">
    <property type="entry name" value="MAJOR FACILITATOR SUPERFAMILY (MFS) PROFILE DOMAIN-CONTAINING PROTEIN-RELATED"/>
    <property type="match status" value="1"/>
</dbReference>
<dbReference type="eggNOG" id="KOG2533">
    <property type="taxonomic scope" value="Eukaryota"/>
</dbReference>
<dbReference type="PANTHER" id="PTHR43791">
    <property type="entry name" value="PERMEASE-RELATED"/>
    <property type="match status" value="1"/>
</dbReference>
<evidence type="ECO:0000259" key="6">
    <source>
        <dbReference type="PROSITE" id="PS50850"/>
    </source>
</evidence>
<keyword evidence="5" id="KW-0472">Membrane</keyword>
<gene>
    <name evidence="7" type="ORF">YALI1_F36094g</name>
</gene>
<keyword evidence="4" id="KW-1133">Transmembrane helix</keyword>
<proteinExistence type="predicted"/>
<dbReference type="AlphaFoldDB" id="A0A1D8NQC0"/>
<dbReference type="InterPro" id="IPR011701">
    <property type="entry name" value="MFS"/>
</dbReference>
<feature type="domain" description="Major facilitator superfamily (MFS) profile" evidence="6">
    <location>
        <begin position="58"/>
        <end position="505"/>
    </location>
</feature>
<dbReference type="GO" id="GO:0005886">
    <property type="term" value="C:plasma membrane"/>
    <property type="evidence" value="ECO:0007669"/>
    <property type="project" value="TreeGrafter"/>
</dbReference>
<dbReference type="PROSITE" id="PS50850">
    <property type="entry name" value="MFS"/>
    <property type="match status" value="1"/>
</dbReference>
<dbReference type="Proteomes" id="UP000182444">
    <property type="component" value="Chromosome 1F"/>
</dbReference>
<keyword evidence="3" id="KW-0812">Transmembrane</keyword>
<dbReference type="FunFam" id="1.20.1250.20:FF:000034">
    <property type="entry name" value="MFS general substrate transporter"/>
    <property type="match status" value="1"/>
</dbReference>
<dbReference type="SUPFAM" id="SSF103473">
    <property type="entry name" value="MFS general substrate transporter"/>
    <property type="match status" value="1"/>
</dbReference>
<dbReference type="GO" id="GO:0022857">
    <property type="term" value="F:transmembrane transporter activity"/>
    <property type="evidence" value="ECO:0007669"/>
    <property type="project" value="InterPro"/>
</dbReference>
<evidence type="ECO:0000313" key="8">
    <source>
        <dbReference type="Proteomes" id="UP000182444"/>
    </source>
</evidence>
<keyword evidence="2" id="KW-0813">Transport</keyword>
<dbReference type="InterPro" id="IPR036259">
    <property type="entry name" value="MFS_trans_sf"/>
</dbReference>
<dbReference type="Pfam" id="PF07690">
    <property type="entry name" value="MFS_1"/>
    <property type="match status" value="1"/>
</dbReference>
<dbReference type="Gene3D" id="1.20.1250.20">
    <property type="entry name" value="MFS general substrate transporter like domains"/>
    <property type="match status" value="1"/>
</dbReference>
<protein>
    <recommendedName>
        <fullName evidence="6">Major facilitator superfamily (MFS) profile domain-containing protein</fullName>
    </recommendedName>
</protein>
<evidence type="ECO:0000256" key="2">
    <source>
        <dbReference type="ARBA" id="ARBA00022448"/>
    </source>
</evidence>
<accession>A0A1D8NQC0</accession>
<dbReference type="RefSeq" id="XP_505987.1">
    <property type="nucleotide sequence ID" value="XM_505987.1"/>
</dbReference>
<dbReference type="InterPro" id="IPR020846">
    <property type="entry name" value="MFS_dom"/>
</dbReference>
<evidence type="ECO:0000256" key="1">
    <source>
        <dbReference type="ARBA" id="ARBA00004141"/>
    </source>
</evidence>
<organism evidence="7 8">
    <name type="scientific">Yarrowia lipolytica</name>
    <name type="common">Candida lipolytica</name>
    <dbReference type="NCBI Taxonomy" id="4952"/>
    <lineage>
        <taxon>Eukaryota</taxon>
        <taxon>Fungi</taxon>
        <taxon>Dikarya</taxon>
        <taxon>Ascomycota</taxon>
        <taxon>Saccharomycotina</taxon>
        <taxon>Dipodascomycetes</taxon>
        <taxon>Dipodascales</taxon>
        <taxon>Dipodascales incertae sedis</taxon>
        <taxon>Yarrowia</taxon>
    </lineage>
</organism>
<dbReference type="GeneID" id="2908862"/>
<evidence type="ECO:0000313" key="7">
    <source>
        <dbReference type="EMBL" id="AOW07832.1"/>
    </source>
</evidence>
<comment type="subcellular location">
    <subcellularLocation>
        <location evidence="1">Membrane</location>
        <topology evidence="1">Multi-pass membrane protein</topology>
    </subcellularLocation>
</comment>